<gene>
    <name evidence="2" type="ORF">TNCT_209791</name>
</gene>
<feature type="compositionally biased region" description="Basic and acidic residues" evidence="1">
    <location>
        <begin position="16"/>
        <end position="25"/>
    </location>
</feature>
<name>A0A8X6KS01_TRICU</name>
<organism evidence="2 3">
    <name type="scientific">Trichonephila clavata</name>
    <name type="common">Joro spider</name>
    <name type="synonym">Nephila clavata</name>
    <dbReference type="NCBI Taxonomy" id="2740835"/>
    <lineage>
        <taxon>Eukaryota</taxon>
        <taxon>Metazoa</taxon>
        <taxon>Ecdysozoa</taxon>
        <taxon>Arthropoda</taxon>
        <taxon>Chelicerata</taxon>
        <taxon>Arachnida</taxon>
        <taxon>Araneae</taxon>
        <taxon>Araneomorphae</taxon>
        <taxon>Entelegynae</taxon>
        <taxon>Araneoidea</taxon>
        <taxon>Nephilidae</taxon>
        <taxon>Trichonephila</taxon>
    </lineage>
</organism>
<dbReference type="AlphaFoldDB" id="A0A8X6KS01"/>
<evidence type="ECO:0000313" key="2">
    <source>
        <dbReference type="EMBL" id="GFQ80298.1"/>
    </source>
</evidence>
<proteinExistence type="predicted"/>
<feature type="region of interest" description="Disordered" evidence="1">
    <location>
        <begin position="79"/>
        <end position="98"/>
    </location>
</feature>
<dbReference type="EMBL" id="BMAO01022204">
    <property type="protein sequence ID" value="GFQ80298.1"/>
    <property type="molecule type" value="Genomic_DNA"/>
</dbReference>
<feature type="region of interest" description="Disordered" evidence="1">
    <location>
        <begin position="1"/>
        <end position="51"/>
    </location>
</feature>
<keyword evidence="3" id="KW-1185">Reference proteome</keyword>
<reference evidence="2" key="1">
    <citation type="submission" date="2020-07" db="EMBL/GenBank/DDBJ databases">
        <title>Multicomponent nature underlies the extraordinary mechanical properties of spider dragline silk.</title>
        <authorList>
            <person name="Kono N."/>
            <person name="Nakamura H."/>
            <person name="Mori M."/>
            <person name="Yoshida Y."/>
            <person name="Ohtoshi R."/>
            <person name="Malay A.D."/>
            <person name="Moran D.A.P."/>
            <person name="Tomita M."/>
            <person name="Numata K."/>
            <person name="Arakawa K."/>
        </authorList>
    </citation>
    <scope>NUCLEOTIDE SEQUENCE</scope>
</reference>
<evidence type="ECO:0000256" key="1">
    <source>
        <dbReference type="SAM" id="MobiDB-lite"/>
    </source>
</evidence>
<evidence type="ECO:0000313" key="3">
    <source>
        <dbReference type="Proteomes" id="UP000887116"/>
    </source>
</evidence>
<accession>A0A8X6KS01</accession>
<comment type="caution">
    <text evidence="2">The sequence shown here is derived from an EMBL/GenBank/DDBJ whole genome shotgun (WGS) entry which is preliminary data.</text>
</comment>
<sequence>MDAFIFSGGQYMSRRQHTDASDCSKKNGKKRRKGGSTIPRDGTWGAEKGGKAIRRGGLRTVSVISTDRLVNRCERFGQNHSFDSHSFSTPSRSQNCSE</sequence>
<dbReference type="Proteomes" id="UP000887116">
    <property type="component" value="Unassembled WGS sequence"/>
</dbReference>
<protein>
    <submittedName>
        <fullName evidence="2">Uncharacterized protein</fullName>
    </submittedName>
</protein>